<dbReference type="AlphaFoldDB" id="A0A8S1K021"/>
<evidence type="ECO:0000256" key="1">
    <source>
        <dbReference type="SAM" id="Coils"/>
    </source>
</evidence>
<dbReference type="Proteomes" id="UP000692954">
    <property type="component" value="Unassembled WGS sequence"/>
</dbReference>
<protein>
    <submittedName>
        <fullName evidence="2">Uncharacterized protein</fullName>
    </submittedName>
</protein>
<evidence type="ECO:0000313" key="3">
    <source>
        <dbReference type="Proteomes" id="UP000692954"/>
    </source>
</evidence>
<name>A0A8S1K021_9CILI</name>
<proteinExistence type="predicted"/>
<comment type="caution">
    <text evidence="2">The sequence shown here is derived from an EMBL/GenBank/DDBJ whole genome shotgun (WGS) entry which is preliminary data.</text>
</comment>
<reference evidence="2" key="1">
    <citation type="submission" date="2021-01" db="EMBL/GenBank/DDBJ databases">
        <authorList>
            <consortium name="Genoscope - CEA"/>
            <person name="William W."/>
        </authorList>
    </citation>
    <scope>NUCLEOTIDE SEQUENCE</scope>
</reference>
<dbReference type="EMBL" id="CAJJDN010000003">
    <property type="protein sequence ID" value="CAD8048749.1"/>
    <property type="molecule type" value="Genomic_DNA"/>
</dbReference>
<evidence type="ECO:0000313" key="2">
    <source>
        <dbReference type="EMBL" id="CAD8048749.1"/>
    </source>
</evidence>
<feature type="coiled-coil region" evidence="1">
    <location>
        <begin position="38"/>
        <end position="65"/>
    </location>
</feature>
<gene>
    <name evidence="2" type="ORF">PSON_ATCC_30995.1.T0030401</name>
</gene>
<organism evidence="2 3">
    <name type="scientific">Paramecium sonneborni</name>
    <dbReference type="NCBI Taxonomy" id="65129"/>
    <lineage>
        <taxon>Eukaryota</taxon>
        <taxon>Sar</taxon>
        <taxon>Alveolata</taxon>
        <taxon>Ciliophora</taxon>
        <taxon>Intramacronucleata</taxon>
        <taxon>Oligohymenophorea</taxon>
        <taxon>Peniculida</taxon>
        <taxon>Parameciidae</taxon>
        <taxon>Paramecium</taxon>
    </lineage>
</organism>
<dbReference type="OrthoDB" id="60033at2759"/>
<accession>A0A8S1K021</accession>
<keyword evidence="3" id="KW-1185">Reference proteome</keyword>
<sequence>MLQYIKKKNQKHQVIPLQIEEEQEFHLQKQQDQFKGFAIDIKQTNKQLKEDMKVLQETSKQLMEQIQNLGYVQIISYSKFIQNQNSDVELKLKQVGQMLSIITEELQSENKKDVQQTNKSVIRIDQFFQDSKVNSPNPYVDYNSTALNQLDYECFIDSFL</sequence>
<keyword evidence="1" id="KW-0175">Coiled coil</keyword>